<dbReference type="Proteomes" id="UP001415857">
    <property type="component" value="Unassembled WGS sequence"/>
</dbReference>
<sequence length="110" mass="12346">MPQPCEEAVNELIFNIDDAPPDINVKDGLVTTLTASQIPLLEEIGLSANLVKLDANVLCSLMYTADSAVPSNVCCLSWIRKRRLVNWWWCQDTLLLLQLQMVKDWSVSLS</sequence>
<organism evidence="1 2">
    <name type="scientific">Liquidambar formosana</name>
    <name type="common">Formosan gum</name>
    <dbReference type="NCBI Taxonomy" id="63359"/>
    <lineage>
        <taxon>Eukaryota</taxon>
        <taxon>Viridiplantae</taxon>
        <taxon>Streptophyta</taxon>
        <taxon>Embryophyta</taxon>
        <taxon>Tracheophyta</taxon>
        <taxon>Spermatophyta</taxon>
        <taxon>Magnoliopsida</taxon>
        <taxon>eudicotyledons</taxon>
        <taxon>Gunneridae</taxon>
        <taxon>Pentapetalae</taxon>
        <taxon>Saxifragales</taxon>
        <taxon>Altingiaceae</taxon>
        <taxon>Liquidambar</taxon>
    </lineage>
</organism>
<comment type="caution">
    <text evidence="1">The sequence shown here is derived from an EMBL/GenBank/DDBJ whole genome shotgun (WGS) entry which is preliminary data.</text>
</comment>
<protein>
    <submittedName>
        <fullName evidence="1">Uncharacterized protein</fullName>
    </submittedName>
</protein>
<keyword evidence="2" id="KW-1185">Reference proteome</keyword>
<gene>
    <name evidence="1" type="ORF">L1049_025530</name>
</gene>
<dbReference type="EMBL" id="JBBPBK010000014">
    <property type="protein sequence ID" value="KAK9269957.1"/>
    <property type="molecule type" value="Genomic_DNA"/>
</dbReference>
<evidence type="ECO:0000313" key="2">
    <source>
        <dbReference type="Proteomes" id="UP001415857"/>
    </source>
</evidence>
<dbReference type="AlphaFoldDB" id="A0AAP0NB27"/>
<accession>A0AAP0NB27</accession>
<name>A0AAP0NB27_LIQFO</name>
<proteinExistence type="predicted"/>
<reference evidence="1 2" key="1">
    <citation type="journal article" date="2024" name="Plant J.">
        <title>Genome sequences and population genomics reveal climatic adaptation and genomic divergence between two closely related sweetgum species.</title>
        <authorList>
            <person name="Xu W.Q."/>
            <person name="Ren C.Q."/>
            <person name="Zhang X.Y."/>
            <person name="Comes H.P."/>
            <person name="Liu X.H."/>
            <person name="Li Y.G."/>
            <person name="Kettle C.J."/>
            <person name="Jalonen R."/>
            <person name="Gaisberger H."/>
            <person name="Ma Y.Z."/>
            <person name="Qiu Y.X."/>
        </authorList>
    </citation>
    <scope>NUCLEOTIDE SEQUENCE [LARGE SCALE GENOMIC DNA]</scope>
    <source>
        <strain evidence="1">Hangzhou</strain>
    </source>
</reference>
<evidence type="ECO:0000313" key="1">
    <source>
        <dbReference type="EMBL" id="KAK9269957.1"/>
    </source>
</evidence>